<dbReference type="InterPro" id="IPR018130">
    <property type="entry name" value="Ribosomal_uS2_CS"/>
</dbReference>
<dbReference type="EMBL" id="CP059246">
    <property type="protein sequence ID" value="QLL30613.1"/>
    <property type="molecule type" value="Genomic_DNA"/>
</dbReference>
<keyword evidence="7" id="KW-1185">Reference proteome</keyword>
<protein>
    <recommendedName>
        <fullName evidence="8">Ribosomal protein S2</fullName>
    </recommendedName>
</protein>
<dbReference type="RefSeq" id="XP_037137288.1">
    <property type="nucleotide sequence ID" value="XM_037281393.1"/>
</dbReference>
<reference evidence="6 7" key="1">
    <citation type="submission" date="2020-06" db="EMBL/GenBank/DDBJ databases">
        <title>The yeast mating-type switching endonuclease HO is a domesticated member of an unorthodox homing genetic element family.</title>
        <authorList>
            <person name="Coughlan A.Y."/>
            <person name="Lombardi L."/>
            <person name="Braun-Galleani S."/>
            <person name="Martos A.R."/>
            <person name="Galeote V."/>
            <person name="Bigey F."/>
            <person name="Dequin S."/>
            <person name="Byrne K.P."/>
            <person name="Wolfe K.H."/>
        </authorList>
    </citation>
    <scope>NUCLEOTIDE SEQUENCE [LARGE SCALE GENOMIC DNA]</scope>
    <source>
        <strain evidence="6 7">CBS764</strain>
    </source>
</reference>
<proteinExistence type="inferred from homology"/>
<accession>A0A7G3ZAS7</accession>
<dbReference type="HAMAP" id="MF_00291_B">
    <property type="entry name" value="Ribosomal_uS2_B"/>
    <property type="match status" value="1"/>
</dbReference>
<dbReference type="PROSITE" id="PS00963">
    <property type="entry name" value="RIBOSOMAL_S2_2"/>
    <property type="match status" value="1"/>
</dbReference>
<dbReference type="NCBIfam" id="TIGR01011">
    <property type="entry name" value="rpsB_bact"/>
    <property type="match status" value="1"/>
</dbReference>
<dbReference type="GeneID" id="59323710"/>
<dbReference type="PANTHER" id="PTHR12534:SF0">
    <property type="entry name" value="SMALL RIBOSOMAL SUBUNIT PROTEIN US2M"/>
    <property type="match status" value="1"/>
</dbReference>
<evidence type="ECO:0000256" key="2">
    <source>
        <dbReference type="ARBA" id="ARBA00022980"/>
    </source>
</evidence>
<dbReference type="InterPro" id="IPR023591">
    <property type="entry name" value="Ribosomal_uS2_flav_dom_sf"/>
</dbReference>
<dbReference type="Gene3D" id="3.40.50.10490">
    <property type="entry name" value="Glucose-6-phosphate isomerase like protein, domain 1"/>
    <property type="match status" value="1"/>
</dbReference>
<organism evidence="6 7">
    <name type="scientific">Torulaspora globosa</name>
    <dbReference type="NCBI Taxonomy" id="48254"/>
    <lineage>
        <taxon>Eukaryota</taxon>
        <taxon>Fungi</taxon>
        <taxon>Dikarya</taxon>
        <taxon>Ascomycota</taxon>
        <taxon>Saccharomycotina</taxon>
        <taxon>Saccharomycetes</taxon>
        <taxon>Saccharomycetales</taxon>
        <taxon>Saccharomycetaceae</taxon>
        <taxon>Torulaspora</taxon>
    </lineage>
</organism>
<dbReference type="OrthoDB" id="2320368at2759"/>
<dbReference type="GO" id="GO:0005763">
    <property type="term" value="C:mitochondrial small ribosomal subunit"/>
    <property type="evidence" value="ECO:0007669"/>
    <property type="project" value="TreeGrafter"/>
</dbReference>
<evidence type="ECO:0000313" key="7">
    <source>
        <dbReference type="Proteomes" id="UP000515788"/>
    </source>
</evidence>
<keyword evidence="3 4" id="KW-0687">Ribonucleoprotein</keyword>
<dbReference type="InterPro" id="IPR001865">
    <property type="entry name" value="Ribosomal_uS2"/>
</dbReference>
<evidence type="ECO:0000256" key="3">
    <source>
        <dbReference type="ARBA" id="ARBA00023274"/>
    </source>
</evidence>
<dbReference type="PROSITE" id="PS00962">
    <property type="entry name" value="RIBOSOMAL_S2_1"/>
    <property type="match status" value="1"/>
</dbReference>
<dbReference type="Pfam" id="PF00318">
    <property type="entry name" value="Ribosomal_S2"/>
    <property type="match status" value="1"/>
</dbReference>
<comment type="similarity">
    <text evidence="1 4">Belongs to the universal ribosomal protein uS2 family.</text>
</comment>
<dbReference type="GO" id="GO:0003735">
    <property type="term" value="F:structural constituent of ribosome"/>
    <property type="evidence" value="ECO:0007669"/>
    <property type="project" value="InterPro"/>
</dbReference>
<dbReference type="AlphaFoldDB" id="A0A7G3ZAS7"/>
<evidence type="ECO:0000256" key="1">
    <source>
        <dbReference type="ARBA" id="ARBA00006242"/>
    </source>
</evidence>
<evidence type="ECO:0000256" key="4">
    <source>
        <dbReference type="RuleBase" id="RU003631"/>
    </source>
</evidence>
<feature type="region of interest" description="Disordered" evidence="5">
    <location>
        <begin position="24"/>
        <end position="51"/>
    </location>
</feature>
<dbReference type="FunFam" id="3.40.50.10490:FF:000055">
    <property type="entry name" value="Mitochondrial ribosomal protein"/>
    <property type="match status" value="1"/>
</dbReference>
<evidence type="ECO:0008006" key="8">
    <source>
        <dbReference type="Google" id="ProtNLM"/>
    </source>
</evidence>
<evidence type="ECO:0000313" key="6">
    <source>
        <dbReference type="EMBL" id="QLL30613.1"/>
    </source>
</evidence>
<dbReference type="PANTHER" id="PTHR12534">
    <property type="entry name" value="30S RIBOSOMAL PROTEIN S2 PROKARYOTIC AND ORGANELLAR"/>
    <property type="match status" value="1"/>
</dbReference>
<sequence length="418" mass="46604">MSAVISTRGVVPARILLRRLWKRSQSTSSTGTPTTNSHETEPVEPPKAVENAGDAQKPIMDEVFSLRQKQFNDTIVEQLKILSQTNLDEVGELGVDLNEPLTPKERQLDEELTDFLRKYSQSNKLINTDENVQDNPQRSIGITAAQNKKYPYLIPSARDKPYTSQELFLRQMRHASHTAKLGAYIEKVYFPHKDIEDPPAAEKMSINKLLAAGVHLGQSTSLWRPSTQPFIYGEYRGVHIIDLNKTLAYLRRASKVVEGIAERGGIVLFLGTREGQKRGLEEAAKRSHGFYISTRWIPGTLTNSTEISGVWERHEVDFADEPTGRVLTPDESLAIVKPDLLVVLNPTENRNALNEAMQVRVPTIGIIDTDSEPSLVTYPIPGNDDSLRSVNLLLGVLARAGERGVQNRLQKVAQANQA</sequence>
<dbReference type="KEGG" id="tgb:HG536_0A04310"/>
<dbReference type="SUPFAM" id="SSF52313">
    <property type="entry name" value="Ribosomal protein S2"/>
    <property type="match status" value="1"/>
</dbReference>
<dbReference type="InterPro" id="IPR005706">
    <property type="entry name" value="Ribosomal_uS2_bac/mit/plastid"/>
</dbReference>
<dbReference type="GO" id="GO:0006412">
    <property type="term" value="P:translation"/>
    <property type="evidence" value="ECO:0007669"/>
    <property type="project" value="InterPro"/>
</dbReference>
<keyword evidence="2 4" id="KW-0689">Ribosomal protein</keyword>
<feature type="compositionally biased region" description="Low complexity" evidence="5">
    <location>
        <begin position="24"/>
        <end position="37"/>
    </location>
</feature>
<dbReference type="Proteomes" id="UP000515788">
    <property type="component" value="Chromosome 1"/>
</dbReference>
<gene>
    <name evidence="6" type="ORF">HG536_0A04310</name>
</gene>
<name>A0A7G3ZAS7_9SACH</name>
<evidence type="ECO:0000256" key="5">
    <source>
        <dbReference type="SAM" id="MobiDB-lite"/>
    </source>
</evidence>
<dbReference type="PRINTS" id="PR00395">
    <property type="entry name" value="RIBOSOMALS2"/>
</dbReference>
<dbReference type="CDD" id="cd01425">
    <property type="entry name" value="RPS2"/>
    <property type="match status" value="1"/>
</dbReference>